<name>A0AAJ1U149_9ACTN</name>
<evidence type="ECO:0000256" key="1">
    <source>
        <dbReference type="SAM" id="Phobius"/>
    </source>
</evidence>
<evidence type="ECO:0000313" key="3">
    <source>
        <dbReference type="Proteomes" id="UP001239215"/>
    </source>
</evidence>
<sequence>MAPWDEVDDDWPPEGDWMIRCVRSFCDAGHARAWMAAGHPLPDEWERRQPPPDSSDLGCVLGCVVALAVLVMLACLVILGAAEAWRIIF</sequence>
<dbReference type="Proteomes" id="UP001239215">
    <property type="component" value="Unassembled WGS sequence"/>
</dbReference>
<dbReference type="AlphaFoldDB" id="A0AAJ1U149"/>
<feature type="transmembrane region" description="Helical" evidence="1">
    <location>
        <begin position="57"/>
        <end position="82"/>
    </location>
</feature>
<evidence type="ECO:0000313" key="2">
    <source>
        <dbReference type="EMBL" id="MDQ1103935.1"/>
    </source>
</evidence>
<protein>
    <submittedName>
        <fullName evidence="2">Uncharacterized protein</fullName>
    </submittedName>
</protein>
<keyword evidence="1" id="KW-0472">Membrane</keyword>
<dbReference type="RefSeq" id="WP_307199330.1">
    <property type="nucleotide sequence ID" value="NZ_JAUTAN010000001.1"/>
</dbReference>
<keyword evidence="1" id="KW-1133">Transmembrane helix</keyword>
<accession>A0AAJ1U149</accession>
<organism evidence="2 3">
    <name type="scientific">Nocardioides zeae</name>
    <dbReference type="NCBI Taxonomy" id="1457234"/>
    <lineage>
        <taxon>Bacteria</taxon>
        <taxon>Bacillati</taxon>
        <taxon>Actinomycetota</taxon>
        <taxon>Actinomycetes</taxon>
        <taxon>Propionibacteriales</taxon>
        <taxon>Nocardioidaceae</taxon>
        <taxon>Nocardioides</taxon>
    </lineage>
</organism>
<reference evidence="2" key="1">
    <citation type="submission" date="2023-07" db="EMBL/GenBank/DDBJ databases">
        <title>Functional and genomic diversity of the sorghum phyllosphere microbiome.</title>
        <authorList>
            <person name="Shade A."/>
        </authorList>
    </citation>
    <scope>NUCLEOTIDE SEQUENCE</scope>
    <source>
        <strain evidence="2">SORGH_AS_1067</strain>
    </source>
</reference>
<gene>
    <name evidence="2" type="ORF">QE405_001219</name>
</gene>
<keyword evidence="1" id="KW-0812">Transmembrane</keyword>
<comment type="caution">
    <text evidence="2">The sequence shown here is derived from an EMBL/GenBank/DDBJ whole genome shotgun (WGS) entry which is preliminary data.</text>
</comment>
<proteinExistence type="predicted"/>
<dbReference type="EMBL" id="JAUTAN010000001">
    <property type="protein sequence ID" value="MDQ1103935.1"/>
    <property type="molecule type" value="Genomic_DNA"/>
</dbReference>